<comment type="caution">
    <text evidence="1">The sequence shown here is derived from an EMBL/GenBank/DDBJ whole genome shotgun (WGS) entry which is preliminary data.</text>
</comment>
<gene>
    <name evidence="1" type="ORF">PsorP6_012151</name>
</gene>
<reference evidence="1 2" key="1">
    <citation type="journal article" date="2022" name="bioRxiv">
        <title>The genome of the oomycete Peronosclerospora sorghi, a cosmopolitan pathogen of maize and sorghum, is inflated with dispersed pseudogenes.</title>
        <authorList>
            <person name="Fletcher K."/>
            <person name="Martin F."/>
            <person name="Isakeit T."/>
            <person name="Cavanaugh K."/>
            <person name="Magill C."/>
            <person name="Michelmore R."/>
        </authorList>
    </citation>
    <scope>NUCLEOTIDE SEQUENCE [LARGE SCALE GENOMIC DNA]</scope>
    <source>
        <strain evidence="1">P6</strain>
    </source>
</reference>
<dbReference type="EMBL" id="CM047591">
    <property type="protein sequence ID" value="KAI9918928.1"/>
    <property type="molecule type" value="Genomic_DNA"/>
</dbReference>
<evidence type="ECO:0000313" key="1">
    <source>
        <dbReference type="EMBL" id="KAI9918928.1"/>
    </source>
</evidence>
<evidence type="ECO:0000313" key="2">
    <source>
        <dbReference type="Proteomes" id="UP001163321"/>
    </source>
</evidence>
<protein>
    <submittedName>
        <fullName evidence="1">Uncharacterized protein</fullName>
    </submittedName>
</protein>
<accession>A0ACC0WLG6</accession>
<organism evidence="1 2">
    <name type="scientific">Peronosclerospora sorghi</name>
    <dbReference type="NCBI Taxonomy" id="230839"/>
    <lineage>
        <taxon>Eukaryota</taxon>
        <taxon>Sar</taxon>
        <taxon>Stramenopiles</taxon>
        <taxon>Oomycota</taxon>
        <taxon>Peronosporomycetes</taxon>
        <taxon>Peronosporales</taxon>
        <taxon>Peronosporaceae</taxon>
        <taxon>Peronosclerospora</taxon>
    </lineage>
</organism>
<keyword evidence="2" id="KW-1185">Reference proteome</keyword>
<sequence length="413" mass="45745">MEVPVPQIVMRRHQLNCQAEHQLPHHFQRSIDAQGRRRQVDMDEETKRRSDVVATKMLGVAVIRIPDETEEIPPWTSRRMERAGNRTPDVADEMITLTHVVQGNLGYNASRTLEETERTPPREARAKPTASPKQARPIVSNKAPTGGTVYTGLNSYERVAQFAQLAAFEAPAPPPPSRPPKPIQTVAVSDAIPKRVRAPAQPPRQAAQTPRQAAPPAPKHPSFYIDENLVNEDYDILSPKTARSLAPSIASAATTVIAPGRNRPTPLQQGRRAQQSNATPSYYQSGYSRDDNKYGDENRYGNDKRDETGLKSTFKATSNYNDSFVSESSAWSAASDISDDSYYHAAPSNTARIPVIEAPRDDDDQSEDGYSDWGHSTQQNADDFRSTGASDSSFFSVNSDFSNSTSVFKEREF</sequence>
<proteinExistence type="predicted"/>
<dbReference type="Proteomes" id="UP001163321">
    <property type="component" value="Chromosome 12"/>
</dbReference>
<name>A0ACC0WLG6_9STRA</name>